<dbReference type="SMART" id="SM00226">
    <property type="entry name" value="LMWPc"/>
    <property type="match status" value="1"/>
</dbReference>
<keyword evidence="2 5" id="KW-0378">Hydrolase</keyword>
<dbReference type="CDD" id="cd16344">
    <property type="entry name" value="LMWPAP"/>
    <property type="match status" value="1"/>
</dbReference>
<keyword evidence="3" id="KW-0904">Protein phosphatase</keyword>
<evidence type="ECO:0000313" key="5">
    <source>
        <dbReference type="EMBL" id="MDQ0232137.1"/>
    </source>
</evidence>
<evidence type="ECO:0000256" key="3">
    <source>
        <dbReference type="ARBA" id="ARBA00022912"/>
    </source>
</evidence>
<name>A0ABT9ZIN7_9BACI</name>
<comment type="caution">
    <text evidence="5">The sequence shown here is derived from an EMBL/GenBank/DDBJ whole genome shotgun (WGS) entry which is preliminary data.</text>
</comment>
<protein>
    <submittedName>
        <fullName evidence="5">Protein-tyrosine phosphatase</fullName>
        <ecNumber evidence="5">3.1.3.48</ecNumber>
    </submittedName>
</protein>
<dbReference type="SUPFAM" id="SSF52788">
    <property type="entry name" value="Phosphotyrosine protein phosphatases I"/>
    <property type="match status" value="1"/>
</dbReference>
<keyword evidence="6" id="KW-1185">Reference proteome</keyword>
<proteinExistence type="inferred from homology"/>
<dbReference type="RefSeq" id="WP_307344159.1">
    <property type="nucleotide sequence ID" value="NZ_JAUSUD010000018.1"/>
</dbReference>
<sequence length="150" mass="16641">MTKVLFVCTGNTCRSPMAEALLRHMKSSSQIEVKSAGVFAMDGYEASPNAIEALSEKGISCSHQSSSLSKDLVDWATIILTMTNGHKQSVIDYYPEAGRKTFTLSEYVRKDDSEQIQDISDPYGGSLANYRKTLSDLEGYIEELIEKLEK</sequence>
<reference evidence="5 6" key="1">
    <citation type="submission" date="2023-07" db="EMBL/GenBank/DDBJ databases">
        <title>Genomic Encyclopedia of Type Strains, Phase IV (KMG-IV): sequencing the most valuable type-strain genomes for metagenomic binning, comparative biology and taxonomic classification.</title>
        <authorList>
            <person name="Goeker M."/>
        </authorList>
    </citation>
    <scope>NUCLEOTIDE SEQUENCE [LARGE SCALE GENOMIC DNA]</scope>
    <source>
        <strain evidence="5 6">DSM 29005</strain>
    </source>
</reference>
<dbReference type="EMBL" id="JAUSUD010000018">
    <property type="protein sequence ID" value="MDQ0232137.1"/>
    <property type="molecule type" value="Genomic_DNA"/>
</dbReference>
<evidence type="ECO:0000259" key="4">
    <source>
        <dbReference type="SMART" id="SM00226"/>
    </source>
</evidence>
<dbReference type="InterPro" id="IPR017867">
    <property type="entry name" value="Tyr_phospatase_low_mol_wt"/>
</dbReference>
<dbReference type="Gene3D" id="3.40.50.2300">
    <property type="match status" value="1"/>
</dbReference>
<accession>A0ABT9ZIN7</accession>
<dbReference type="EC" id="3.1.3.48" evidence="5"/>
<feature type="domain" description="Phosphotyrosine protein phosphatase I" evidence="4">
    <location>
        <begin position="2"/>
        <end position="147"/>
    </location>
</feature>
<dbReference type="Pfam" id="PF01451">
    <property type="entry name" value="LMWPc"/>
    <property type="match status" value="1"/>
</dbReference>
<dbReference type="InterPro" id="IPR023485">
    <property type="entry name" value="Ptyr_pPase"/>
</dbReference>
<dbReference type="PRINTS" id="PR00719">
    <property type="entry name" value="LMWPTPASE"/>
</dbReference>
<dbReference type="PANTHER" id="PTHR11717">
    <property type="entry name" value="LOW MOLECULAR WEIGHT PROTEIN TYROSINE PHOSPHATASE"/>
    <property type="match status" value="1"/>
</dbReference>
<dbReference type="PANTHER" id="PTHR11717:SF31">
    <property type="entry name" value="LOW MOLECULAR WEIGHT PROTEIN-TYROSINE-PHOSPHATASE ETP-RELATED"/>
    <property type="match status" value="1"/>
</dbReference>
<evidence type="ECO:0000256" key="2">
    <source>
        <dbReference type="ARBA" id="ARBA00022801"/>
    </source>
</evidence>
<gene>
    <name evidence="5" type="ORF">J2S19_003424</name>
</gene>
<evidence type="ECO:0000313" key="6">
    <source>
        <dbReference type="Proteomes" id="UP001234495"/>
    </source>
</evidence>
<dbReference type="GO" id="GO:0004725">
    <property type="term" value="F:protein tyrosine phosphatase activity"/>
    <property type="evidence" value="ECO:0007669"/>
    <property type="project" value="UniProtKB-EC"/>
</dbReference>
<dbReference type="Proteomes" id="UP001234495">
    <property type="component" value="Unassembled WGS sequence"/>
</dbReference>
<organism evidence="5 6">
    <name type="scientific">Metabacillus malikii</name>
    <dbReference type="NCBI Taxonomy" id="1504265"/>
    <lineage>
        <taxon>Bacteria</taxon>
        <taxon>Bacillati</taxon>
        <taxon>Bacillota</taxon>
        <taxon>Bacilli</taxon>
        <taxon>Bacillales</taxon>
        <taxon>Bacillaceae</taxon>
        <taxon>Metabacillus</taxon>
    </lineage>
</organism>
<evidence type="ECO:0000256" key="1">
    <source>
        <dbReference type="ARBA" id="ARBA00011063"/>
    </source>
</evidence>
<dbReference type="InterPro" id="IPR050438">
    <property type="entry name" value="LMW_PTPase"/>
</dbReference>
<dbReference type="InterPro" id="IPR036196">
    <property type="entry name" value="Ptyr_pPase_sf"/>
</dbReference>
<comment type="similarity">
    <text evidence="1">Belongs to the low molecular weight phosphotyrosine protein phosphatase family.</text>
</comment>